<sequence length="125" mass="14521">MLRLLIFGLLAAALLPASALAKSTGWIDLTNKKQIREFNALINRGKGQGLVYKKIECKLENSRPYAKIEYGSTGTQSIYYIYTDFWKNIEPEYKKYKRRGAIVVSRSDIETNKGLFTCIIWRKWY</sequence>
<accession>A0AAE2ZNF1</accession>
<evidence type="ECO:0000256" key="1">
    <source>
        <dbReference type="SAM" id="SignalP"/>
    </source>
</evidence>
<name>A0AAE2ZNF1_9HYPH</name>
<evidence type="ECO:0000313" key="2">
    <source>
        <dbReference type="EMBL" id="MBW8640129.1"/>
    </source>
</evidence>
<keyword evidence="3" id="KW-1185">Reference proteome</keyword>
<gene>
    <name evidence="2" type="ORF">K1W69_23240</name>
</gene>
<dbReference type="AlphaFoldDB" id="A0AAE2ZNF1"/>
<dbReference type="EMBL" id="JAICBX010000005">
    <property type="protein sequence ID" value="MBW8640129.1"/>
    <property type="molecule type" value="Genomic_DNA"/>
</dbReference>
<feature type="chain" id="PRO_5041923526" evidence="1">
    <location>
        <begin position="22"/>
        <end position="125"/>
    </location>
</feature>
<reference evidence="2" key="1">
    <citation type="submission" date="2021-08" db="EMBL/GenBank/DDBJ databases">
        <title>Hoeflea bacterium WL0058 sp. nov., isolated from the sediment.</title>
        <authorList>
            <person name="Wang L."/>
            <person name="Zhang D."/>
        </authorList>
    </citation>
    <scope>NUCLEOTIDE SEQUENCE</scope>
    <source>
        <strain evidence="2">WL0058</strain>
    </source>
</reference>
<comment type="caution">
    <text evidence="2">The sequence shown here is derived from an EMBL/GenBank/DDBJ whole genome shotgun (WGS) entry which is preliminary data.</text>
</comment>
<keyword evidence="1" id="KW-0732">Signal</keyword>
<evidence type="ECO:0000313" key="3">
    <source>
        <dbReference type="Proteomes" id="UP001196509"/>
    </source>
</evidence>
<proteinExistence type="predicted"/>
<protein>
    <submittedName>
        <fullName evidence="2">Uncharacterized protein</fullName>
    </submittedName>
</protein>
<dbReference type="RefSeq" id="WP_220230846.1">
    <property type="nucleotide sequence ID" value="NZ_JAICBX010000005.1"/>
</dbReference>
<dbReference type="Proteomes" id="UP001196509">
    <property type="component" value="Unassembled WGS sequence"/>
</dbReference>
<feature type="signal peptide" evidence="1">
    <location>
        <begin position="1"/>
        <end position="21"/>
    </location>
</feature>
<organism evidence="2 3">
    <name type="scientific">Flavimaribacter sediminis</name>
    <dbReference type="NCBI Taxonomy" id="2865987"/>
    <lineage>
        <taxon>Bacteria</taxon>
        <taxon>Pseudomonadati</taxon>
        <taxon>Pseudomonadota</taxon>
        <taxon>Alphaproteobacteria</taxon>
        <taxon>Hyphomicrobiales</taxon>
        <taxon>Rhizobiaceae</taxon>
        <taxon>Flavimaribacter</taxon>
    </lineage>
</organism>